<evidence type="ECO:0000313" key="1">
    <source>
        <dbReference type="EMBL" id="HGB36187.1"/>
    </source>
</evidence>
<protein>
    <submittedName>
        <fullName evidence="1">Uncharacterized protein</fullName>
    </submittedName>
</protein>
<organism evidence="1">
    <name type="scientific">candidate division WOR-3 bacterium</name>
    <dbReference type="NCBI Taxonomy" id="2052148"/>
    <lineage>
        <taxon>Bacteria</taxon>
        <taxon>Bacteria division WOR-3</taxon>
    </lineage>
</organism>
<reference evidence="1" key="1">
    <citation type="journal article" date="2020" name="mSystems">
        <title>Genome- and Community-Level Interaction Insights into Carbon Utilization and Element Cycling Functions of Hydrothermarchaeota in Hydrothermal Sediment.</title>
        <authorList>
            <person name="Zhou Z."/>
            <person name="Liu Y."/>
            <person name="Xu W."/>
            <person name="Pan J."/>
            <person name="Luo Z.H."/>
            <person name="Li M."/>
        </authorList>
    </citation>
    <scope>NUCLEOTIDE SEQUENCE [LARGE SCALE GENOMIC DNA]</scope>
    <source>
        <strain evidence="1">SpSt-754</strain>
    </source>
</reference>
<sequence>MKGVILLLVILVFSLFLAVPTMAFPPLPEDLNVVQPDPSLPKELVAFFGKWEGKAGAREFFLIVEKINEEKATLRLSNGYGWETMSAQVVKEYGKWKIWFTGRHGQNELTLRGKYLDVFTKSGSVVLTRVP</sequence>
<name>A0A7V3KNX7_UNCW3</name>
<dbReference type="AlphaFoldDB" id="A0A7V3KNX7"/>
<dbReference type="EMBL" id="DTGD01000173">
    <property type="protein sequence ID" value="HGB36187.1"/>
    <property type="molecule type" value="Genomic_DNA"/>
</dbReference>
<accession>A0A7V3KNX7</accession>
<comment type="caution">
    <text evidence="1">The sequence shown here is derived from an EMBL/GenBank/DDBJ whole genome shotgun (WGS) entry which is preliminary data.</text>
</comment>
<proteinExistence type="predicted"/>
<gene>
    <name evidence="1" type="ORF">ENV38_04710</name>
</gene>